<dbReference type="RefSeq" id="WP_008927680.1">
    <property type="nucleotide sequence ID" value="NZ_AMRJ01000002.1"/>
</dbReference>
<feature type="signal peptide" evidence="2">
    <location>
        <begin position="1"/>
        <end position="18"/>
    </location>
</feature>
<dbReference type="STRING" id="1177179.A11A3_02467"/>
<gene>
    <name evidence="4" type="ORF">A11A3_02467</name>
</gene>
<dbReference type="OrthoDB" id="9810918at2"/>
<feature type="chain" id="PRO_5003948545" description="TPM domain-containing protein" evidence="2">
    <location>
        <begin position="19"/>
        <end position="237"/>
    </location>
</feature>
<accession>L0WF83</accession>
<dbReference type="PATRIC" id="fig|1177179.3.peg.489"/>
<reference evidence="4 5" key="1">
    <citation type="journal article" date="2012" name="J. Bacteriol.">
        <title>Genome Sequence of the Alkane-Degrading Bacterium Alcanivorax hongdengensis Type Strain A-11-3.</title>
        <authorList>
            <person name="Lai Q."/>
            <person name="Shao Z."/>
        </authorList>
    </citation>
    <scope>NUCLEOTIDE SEQUENCE [LARGE SCALE GENOMIC DNA]</scope>
    <source>
        <strain evidence="4 5">A-11-3</strain>
    </source>
</reference>
<evidence type="ECO:0000259" key="3">
    <source>
        <dbReference type="Pfam" id="PF04536"/>
    </source>
</evidence>
<dbReference type="Proteomes" id="UP000010164">
    <property type="component" value="Unassembled WGS sequence"/>
</dbReference>
<sequence length="237" mass="24356">MRFFSLLLLLVAAAQAWAAPTFPELSGRVVDQAKLMNASQQQALSAKLARAEKGTSNQLVVVTLADLQGYDIADYGYQLGRHWGIGSKEHDNGVLLIVAPSERKVRIEVGYGLEGTLTDALSSVIIQREILPAFKQGQFYNGIDAGTTAILQAIKGEYKGRQPSHHKASPLTSLIIFAVLIVVTVLLTFGGMGGGRGGRGGMFMPIGGGGFGGGGFGGGGFGGGGGGFGGGGASGGW</sequence>
<dbReference type="PANTHER" id="PTHR30373">
    <property type="entry name" value="UPF0603 PROTEIN YGCG"/>
    <property type="match status" value="1"/>
</dbReference>
<comment type="caution">
    <text evidence="4">The sequence shown here is derived from an EMBL/GenBank/DDBJ whole genome shotgun (WGS) entry which is preliminary data.</text>
</comment>
<proteinExistence type="predicted"/>
<dbReference type="InterPro" id="IPR007621">
    <property type="entry name" value="TPM_dom"/>
</dbReference>
<dbReference type="eggNOG" id="COG1512">
    <property type="taxonomic scope" value="Bacteria"/>
</dbReference>
<name>L0WF83_9GAMM</name>
<keyword evidence="1" id="KW-1133">Transmembrane helix</keyword>
<keyword evidence="2" id="KW-0732">Signal</keyword>
<protein>
    <recommendedName>
        <fullName evidence="3">TPM domain-containing protein</fullName>
    </recommendedName>
</protein>
<dbReference type="Pfam" id="PF04536">
    <property type="entry name" value="TPM_phosphatase"/>
    <property type="match status" value="1"/>
</dbReference>
<feature type="transmembrane region" description="Helical" evidence="1">
    <location>
        <begin position="171"/>
        <end position="194"/>
    </location>
</feature>
<feature type="domain" description="TPM" evidence="3">
    <location>
        <begin position="29"/>
        <end position="152"/>
    </location>
</feature>
<dbReference type="AlphaFoldDB" id="L0WF83"/>
<evidence type="ECO:0000313" key="5">
    <source>
        <dbReference type="Proteomes" id="UP000010164"/>
    </source>
</evidence>
<evidence type="ECO:0000313" key="4">
    <source>
        <dbReference type="EMBL" id="EKF75696.1"/>
    </source>
</evidence>
<dbReference type="PANTHER" id="PTHR30373:SF2">
    <property type="entry name" value="UPF0603 PROTEIN YGCG"/>
    <property type="match status" value="1"/>
</dbReference>
<organism evidence="4 5">
    <name type="scientific">Alcanivorax hongdengensis A-11-3</name>
    <dbReference type="NCBI Taxonomy" id="1177179"/>
    <lineage>
        <taxon>Bacteria</taxon>
        <taxon>Pseudomonadati</taxon>
        <taxon>Pseudomonadota</taxon>
        <taxon>Gammaproteobacteria</taxon>
        <taxon>Oceanospirillales</taxon>
        <taxon>Alcanivoracaceae</taxon>
        <taxon>Alcanivorax</taxon>
    </lineage>
</organism>
<keyword evidence="1" id="KW-0472">Membrane</keyword>
<evidence type="ECO:0000256" key="1">
    <source>
        <dbReference type="SAM" id="Phobius"/>
    </source>
</evidence>
<dbReference type="EMBL" id="AMRJ01000002">
    <property type="protein sequence ID" value="EKF75696.1"/>
    <property type="molecule type" value="Genomic_DNA"/>
</dbReference>
<keyword evidence="1" id="KW-0812">Transmembrane</keyword>
<evidence type="ECO:0000256" key="2">
    <source>
        <dbReference type="SAM" id="SignalP"/>
    </source>
</evidence>
<dbReference type="Gene3D" id="3.10.310.50">
    <property type="match status" value="1"/>
</dbReference>
<keyword evidence="5" id="KW-1185">Reference proteome</keyword>